<evidence type="ECO:0000256" key="1">
    <source>
        <dbReference type="ARBA" id="ARBA00004141"/>
    </source>
</evidence>
<dbReference type="Gene3D" id="1.20.1250.20">
    <property type="entry name" value="MFS general substrate transporter like domains"/>
    <property type="match status" value="2"/>
</dbReference>
<dbReference type="PANTHER" id="PTHR11360:SF172">
    <property type="entry name" value="MAJOR FACILITATOR SUPERFAMILY (MFS) PROFILE DOMAIN-CONTAINING PROTEIN"/>
    <property type="match status" value="1"/>
</dbReference>
<feature type="transmembrane region" description="Helical" evidence="3">
    <location>
        <begin position="402"/>
        <end position="428"/>
    </location>
</feature>
<evidence type="ECO:0000256" key="2">
    <source>
        <dbReference type="SAM" id="MobiDB-lite"/>
    </source>
</evidence>
<dbReference type="InParanoid" id="A0A7M7RGL7"/>
<dbReference type="KEGG" id="spu:593539"/>
<keyword evidence="6" id="KW-1185">Reference proteome</keyword>
<protein>
    <recommendedName>
        <fullName evidence="4">Major facilitator superfamily (MFS) profile domain-containing protein</fullName>
    </recommendedName>
</protein>
<dbReference type="Proteomes" id="UP000007110">
    <property type="component" value="Unassembled WGS sequence"/>
</dbReference>
<dbReference type="InterPro" id="IPR011701">
    <property type="entry name" value="MFS"/>
</dbReference>
<dbReference type="AlphaFoldDB" id="A0A7M7RGL7"/>
<organism evidence="5 6">
    <name type="scientific">Strongylocentrotus purpuratus</name>
    <name type="common">Purple sea urchin</name>
    <dbReference type="NCBI Taxonomy" id="7668"/>
    <lineage>
        <taxon>Eukaryota</taxon>
        <taxon>Metazoa</taxon>
        <taxon>Echinodermata</taxon>
        <taxon>Eleutherozoa</taxon>
        <taxon>Echinozoa</taxon>
        <taxon>Echinoidea</taxon>
        <taxon>Euechinoidea</taxon>
        <taxon>Echinacea</taxon>
        <taxon>Camarodonta</taxon>
        <taxon>Echinidea</taxon>
        <taxon>Strongylocentrotidae</taxon>
        <taxon>Strongylocentrotus</taxon>
    </lineage>
</organism>
<keyword evidence="3" id="KW-0812">Transmembrane</keyword>
<feature type="transmembrane region" description="Helical" evidence="3">
    <location>
        <begin position="21"/>
        <end position="49"/>
    </location>
</feature>
<dbReference type="GeneID" id="593539"/>
<dbReference type="GO" id="GO:0005886">
    <property type="term" value="C:plasma membrane"/>
    <property type="evidence" value="ECO:0000318"/>
    <property type="project" value="GO_Central"/>
</dbReference>
<evidence type="ECO:0000259" key="4">
    <source>
        <dbReference type="PROSITE" id="PS50850"/>
    </source>
</evidence>
<feature type="compositionally biased region" description="Basic and acidic residues" evidence="2">
    <location>
        <begin position="230"/>
        <end position="242"/>
    </location>
</feature>
<feature type="transmembrane region" description="Helical" evidence="3">
    <location>
        <begin position="466"/>
        <end position="489"/>
    </location>
</feature>
<comment type="subcellular location">
    <subcellularLocation>
        <location evidence="1">Membrane</location>
        <topology evidence="1">Multi-pass membrane protein</topology>
    </subcellularLocation>
</comment>
<feature type="region of interest" description="Disordered" evidence="2">
    <location>
        <begin position="230"/>
        <end position="270"/>
    </location>
</feature>
<feature type="transmembrane region" description="Helical" evidence="3">
    <location>
        <begin position="440"/>
        <end position="460"/>
    </location>
</feature>
<accession>A0A7M7RGL7</accession>
<keyword evidence="3" id="KW-0472">Membrane</keyword>
<feature type="transmembrane region" description="Helical" evidence="3">
    <location>
        <begin position="349"/>
        <end position="368"/>
    </location>
</feature>
<reference evidence="5" key="2">
    <citation type="submission" date="2021-01" db="UniProtKB">
        <authorList>
            <consortium name="EnsemblMetazoa"/>
        </authorList>
    </citation>
    <scope>IDENTIFICATION</scope>
</reference>
<dbReference type="InterPro" id="IPR050327">
    <property type="entry name" value="Proton-linked_MCT"/>
</dbReference>
<sequence length="537" mass="58705">MSESQAIGSRLRKAIEWLRDRWGWIVTVASFVLYFITIGVLYCYGLIFISLQEEFKSSATITGWIGSLAWAISTLTSPLTAILLRYCQTRSIALLGIIFCSSSLLISSYVTNVFSLFATFSVMYGMGINFAQHSTLCLILTYFPKRNSTRTISFALTGCQVGLLALNPLMAFFVATKGWRLALRIFSGIVFLPGVISCIILLPPRKKSSDSVSPQTGERLALYHVCERDQGSGDHNNEKSSDMNDDQSLSGDGQVQIVPPKDQGDSLSQVQGSKPVCRFCVKSREEDEDGELKGEEIERTAVEMKMSKNPVTYFFSVALATLSLAWTFFNVNLVSYTDSVGIPANHGSILLTILAGAEMVGKALLCIFGDHVPIAKVYIIIMCNVLSAVISCGMIFCKDFTSMISIAIGIGLMRAIFNTVPLGAGIEIFGTSRTTEASTLAMFSYGAGYLVGSVIPGGIYDLTGSYTLSLVCMATVFILSAVMFLVIPWRKRIHAYLIKTCFVLQGSEKKVKQGVYEKCSEGCRYSGSVANINIDYL</sequence>
<dbReference type="OMA" id="WRIACRI"/>
<dbReference type="InterPro" id="IPR036259">
    <property type="entry name" value="MFS_trans_sf"/>
</dbReference>
<evidence type="ECO:0000313" key="6">
    <source>
        <dbReference type="Proteomes" id="UP000007110"/>
    </source>
</evidence>
<dbReference type="RefSeq" id="XP_798103.3">
    <property type="nucleotide sequence ID" value="XM_793010.5"/>
</dbReference>
<evidence type="ECO:0000313" key="5">
    <source>
        <dbReference type="EnsemblMetazoa" id="XP_798103"/>
    </source>
</evidence>
<dbReference type="PANTHER" id="PTHR11360">
    <property type="entry name" value="MONOCARBOXYLATE TRANSPORTER"/>
    <property type="match status" value="1"/>
</dbReference>
<feature type="transmembrane region" description="Helical" evidence="3">
    <location>
        <begin position="91"/>
        <end position="110"/>
    </location>
</feature>
<feature type="transmembrane region" description="Helical" evidence="3">
    <location>
        <begin position="155"/>
        <end position="175"/>
    </location>
</feature>
<feature type="domain" description="Major facilitator superfamily (MFS) profile" evidence="4">
    <location>
        <begin position="23"/>
        <end position="492"/>
    </location>
</feature>
<dbReference type="GO" id="GO:0008028">
    <property type="term" value="F:monocarboxylic acid transmembrane transporter activity"/>
    <property type="evidence" value="ECO:0000318"/>
    <property type="project" value="GO_Central"/>
</dbReference>
<feature type="transmembrane region" description="Helical" evidence="3">
    <location>
        <begin position="377"/>
        <end position="396"/>
    </location>
</feature>
<feature type="transmembrane region" description="Helical" evidence="3">
    <location>
        <begin position="181"/>
        <end position="202"/>
    </location>
</feature>
<dbReference type="PROSITE" id="PS50850">
    <property type="entry name" value="MFS"/>
    <property type="match status" value="1"/>
</dbReference>
<dbReference type="InterPro" id="IPR020846">
    <property type="entry name" value="MFS_dom"/>
</dbReference>
<dbReference type="EnsemblMetazoa" id="XM_793010">
    <property type="protein sequence ID" value="XP_798103"/>
    <property type="gene ID" value="LOC593539"/>
</dbReference>
<feature type="transmembrane region" description="Helical" evidence="3">
    <location>
        <begin position="311"/>
        <end position="329"/>
    </location>
</feature>
<dbReference type="SUPFAM" id="SSF103473">
    <property type="entry name" value="MFS general substrate transporter"/>
    <property type="match status" value="1"/>
</dbReference>
<proteinExistence type="predicted"/>
<dbReference type="Pfam" id="PF07690">
    <property type="entry name" value="MFS_1"/>
    <property type="match status" value="1"/>
</dbReference>
<feature type="transmembrane region" description="Helical" evidence="3">
    <location>
        <begin position="61"/>
        <end position="84"/>
    </location>
</feature>
<dbReference type="OrthoDB" id="10016898at2759"/>
<evidence type="ECO:0000256" key="3">
    <source>
        <dbReference type="SAM" id="Phobius"/>
    </source>
</evidence>
<name>A0A7M7RGL7_STRPU</name>
<keyword evidence="3" id="KW-1133">Transmembrane helix</keyword>
<reference evidence="6" key="1">
    <citation type="submission" date="2015-02" db="EMBL/GenBank/DDBJ databases">
        <title>Genome sequencing for Strongylocentrotus purpuratus.</title>
        <authorList>
            <person name="Murali S."/>
            <person name="Liu Y."/>
            <person name="Vee V."/>
            <person name="English A."/>
            <person name="Wang M."/>
            <person name="Skinner E."/>
            <person name="Han Y."/>
            <person name="Muzny D.M."/>
            <person name="Worley K.C."/>
            <person name="Gibbs R.A."/>
        </authorList>
    </citation>
    <scope>NUCLEOTIDE SEQUENCE</scope>
</reference>
<feature type="transmembrane region" description="Helical" evidence="3">
    <location>
        <begin position="122"/>
        <end position="143"/>
    </location>
</feature>